<keyword evidence="3 6" id="KW-0521">NADP</keyword>
<comment type="similarity">
    <text evidence="6">Belongs to the NAD kinase family.</text>
</comment>
<dbReference type="InterPro" id="IPR016064">
    <property type="entry name" value="NAD/diacylglycerol_kinase_sf"/>
</dbReference>
<dbReference type="AlphaFoldDB" id="A0A4U0P7R2"/>
<dbReference type="InterPro" id="IPR002504">
    <property type="entry name" value="NADK"/>
</dbReference>
<dbReference type="PANTHER" id="PTHR20275:SF0">
    <property type="entry name" value="NAD KINASE"/>
    <property type="match status" value="1"/>
</dbReference>
<reference evidence="7 8" key="1">
    <citation type="submission" date="2019-04" db="EMBL/GenBank/DDBJ databases">
        <title>Sphingobacterium olei sp. nov., isolated from oil-contaminated soil.</title>
        <authorList>
            <person name="Liu B."/>
        </authorList>
    </citation>
    <scope>NUCLEOTIDE SEQUENCE [LARGE SCALE GENOMIC DNA]</scope>
    <source>
        <strain evidence="7 8">HAL-9</strain>
    </source>
</reference>
<comment type="caution">
    <text evidence="6">Lacks conserved residue(s) required for the propagation of feature annotation.</text>
</comment>
<dbReference type="GO" id="GO:0051287">
    <property type="term" value="F:NAD binding"/>
    <property type="evidence" value="ECO:0007669"/>
    <property type="project" value="UniProtKB-ARBA"/>
</dbReference>
<evidence type="ECO:0000256" key="6">
    <source>
        <dbReference type="HAMAP-Rule" id="MF_00361"/>
    </source>
</evidence>
<organism evidence="7 8">
    <name type="scientific">Sphingobacterium olei</name>
    <dbReference type="NCBI Taxonomy" id="2571155"/>
    <lineage>
        <taxon>Bacteria</taxon>
        <taxon>Pseudomonadati</taxon>
        <taxon>Bacteroidota</taxon>
        <taxon>Sphingobacteriia</taxon>
        <taxon>Sphingobacteriales</taxon>
        <taxon>Sphingobacteriaceae</taxon>
        <taxon>Sphingobacterium</taxon>
    </lineage>
</organism>
<feature type="binding site" evidence="6">
    <location>
        <begin position="74"/>
        <end position="75"/>
    </location>
    <ligand>
        <name>NAD(+)</name>
        <dbReference type="ChEBI" id="CHEBI:57540"/>
    </ligand>
</feature>
<feature type="active site" description="Proton acceptor" evidence="6">
    <location>
        <position position="74"/>
    </location>
</feature>
<proteinExistence type="inferred from homology"/>
<dbReference type="Proteomes" id="UP000306808">
    <property type="component" value="Unassembled WGS sequence"/>
</dbReference>
<dbReference type="EMBL" id="SUME01000001">
    <property type="protein sequence ID" value="TJZ63526.1"/>
    <property type="molecule type" value="Genomic_DNA"/>
</dbReference>
<accession>A0A4U0P7R2</accession>
<dbReference type="Pfam" id="PF01513">
    <property type="entry name" value="NAD_kinase"/>
    <property type="match status" value="1"/>
</dbReference>
<keyword evidence="6" id="KW-0067">ATP-binding</keyword>
<dbReference type="Pfam" id="PF20143">
    <property type="entry name" value="NAD_kinase_C"/>
    <property type="match status" value="1"/>
</dbReference>
<dbReference type="GO" id="GO:0003951">
    <property type="term" value="F:NAD+ kinase activity"/>
    <property type="evidence" value="ECO:0007669"/>
    <property type="project" value="UniProtKB-UniRule"/>
</dbReference>
<comment type="function">
    <text evidence="6">Involved in the regulation of the intracellular balance of NAD and NADP, and is a key enzyme in the biosynthesis of NADP. Catalyzes specifically the phosphorylation on 2'-hydroxyl of the adenosine moiety of NAD to yield NADP.</text>
</comment>
<evidence type="ECO:0000256" key="4">
    <source>
        <dbReference type="ARBA" id="ARBA00023027"/>
    </source>
</evidence>
<feature type="binding site" evidence="6">
    <location>
        <position position="178"/>
    </location>
    <ligand>
        <name>NAD(+)</name>
        <dbReference type="ChEBI" id="CHEBI:57540"/>
    </ligand>
</feature>
<evidence type="ECO:0000313" key="7">
    <source>
        <dbReference type="EMBL" id="TJZ63526.1"/>
    </source>
</evidence>
<keyword evidence="8" id="KW-1185">Reference proteome</keyword>
<dbReference type="NCBIfam" id="NF002521">
    <property type="entry name" value="PRK01911.1"/>
    <property type="match status" value="1"/>
</dbReference>
<sequence length="294" mass="32506">MAIAVYGRVFNASVNTFVEELFTFLAEKEIDIYLYHDFYTFLKAHISCPDGLKTFTSYADLPTHINFMLSLGGDGTMLSAVSIIKDTGIPIAGINFGRLGFLANIQKTEIKEALQKILNGEYTIQSRALLTVEADGLDLFGGENFALNDITVFRFDTSSMITINTSINGELLNSYWADGLIIATPTGSTAYSLSCGGPIIMPGSGNFVITPISPHNLNVRPIVVSADMELHLEIESRTENFILSCDSRSETLSISTQLTIKKAPFGINLIRLEKDAYFRTLREKLLWGIDVRNY</sequence>
<evidence type="ECO:0000256" key="5">
    <source>
        <dbReference type="ARBA" id="ARBA00047925"/>
    </source>
</evidence>
<dbReference type="GO" id="GO:0005524">
    <property type="term" value="F:ATP binding"/>
    <property type="evidence" value="ECO:0007669"/>
    <property type="project" value="UniProtKB-KW"/>
</dbReference>
<keyword evidence="1 6" id="KW-0808">Transferase</keyword>
<comment type="cofactor">
    <cofactor evidence="6">
        <name>a divalent metal cation</name>
        <dbReference type="ChEBI" id="CHEBI:60240"/>
    </cofactor>
</comment>
<dbReference type="OrthoDB" id="9774737at2"/>
<dbReference type="Gene3D" id="2.60.200.30">
    <property type="entry name" value="Probable inorganic polyphosphate/atp-NAD kinase, domain 2"/>
    <property type="match status" value="1"/>
</dbReference>
<keyword evidence="6" id="KW-0963">Cytoplasm</keyword>
<keyword evidence="6" id="KW-0547">Nucleotide-binding</keyword>
<evidence type="ECO:0000256" key="3">
    <source>
        <dbReference type="ARBA" id="ARBA00022857"/>
    </source>
</evidence>
<evidence type="ECO:0000256" key="1">
    <source>
        <dbReference type="ARBA" id="ARBA00022679"/>
    </source>
</evidence>
<dbReference type="InterPro" id="IPR017437">
    <property type="entry name" value="ATP-NAD_kinase_PpnK-typ_C"/>
</dbReference>
<dbReference type="GO" id="GO:0046872">
    <property type="term" value="F:metal ion binding"/>
    <property type="evidence" value="ECO:0007669"/>
    <property type="project" value="UniProtKB-UniRule"/>
</dbReference>
<dbReference type="HAMAP" id="MF_00361">
    <property type="entry name" value="NAD_kinase"/>
    <property type="match status" value="1"/>
</dbReference>
<evidence type="ECO:0000313" key="8">
    <source>
        <dbReference type="Proteomes" id="UP000306808"/>
    </source>
</evidence>
<dbReference type="GO" id="GO:0019674">
    <property type="term" value="P:NAD+ metabolic process"/>
    <property type="evidence" value="ECO:0007669"/>
    <property type="project" value="InterPro"/>
</dbReference>
<comment type="caution">
    <text evidence="7">The sequence shown here is derived from an EMBL/GenBank/DDBJ whole genome shotgun (WGS) entry which is preliminary data.</text>
</comment>
<evidence type="ECO:0000256" key="2">
    <source>
        <dbReference type="ARBA" id="ARBA00022777"/>
    </source>
</evidence>
<feature type="binding site" evidence="6">
    <location>
        <begin position="189"/>
        <end position="194"/>
    </location>
    <ligand>
        <name>NAD(+)</name>
        <dbReference type="ChEBI" id="CHEBI:57540"/>
    </ligand>
</feature>
<dbReference type="GO" id="GO:0006741">
    <property type="term" value="P:NADP+ biosynthetic process"/>
    <property type="evidence" value="ECO:0007669"/>
    <property type="project" value="UniProtKB-UniRule"/>
</dbReference>
<dbReference type="SUPFAM" id="SSF111331">
    <property type="entry name" value="NAD kinase/diacylglycerol kinase-like"/>
    <property type="match status" value="1"/>
</dbReference>
<dbReference type="EC" id="2.7.1.23" evidence="6"/>
<dbReference type="GO" id="GO:0005737">
    <property type="term" value="C:cytoplasm"/>
    <property type="evidence" value="ECO:0007669"/>
    <property type="project" value="UniProtKB-SubCell"/>
</dbReference>
<keyword evidence="2 6" id="KW-0418">Kinase</keyword>
<protein>
    <recommendedName>
        <fullName evidence="6">NAD kinase</fullName>
        <ecNumber evidence="6">2.7.1.23</ecNumber>
    </recommendedName>
    <alternativeName>
        <fullName evidence="6">ATP-dependent NAD kinase</fullName>
    </alternativeName>
</protein>
<dbReference type="PANTHER" id="PTHR20275">
    <property type="entry name" value="NAD KINASE"/>
    <property type="match status" value="1"/>
</dbReference>
<name>A0A4U0P7R2_9SPHI</name>
<comment type="catalytic activity">
    <reaction evidence="5 6">
        <text>NAD(+) + ATP = ADP + NADP(+) + H(+)</text>
        <dbReference type="Rhea" id="RHEA:18629"/>
        <dbReference type="ChEBI" id="CHEBI:15378"/>
        <dbReference type="ChEBI" id="CHEBI:30616"/>
        <dbReference type="ChEBI" id="CHEBI:57540"/>
        <dbReference type="ChEBI" id="CHEBI:58349"/>
        <dbReference type="ChEBI" id="CHEBI:456216"/>
        <dbReference type="EC" id="2.7.1.23"/>
    </reaction>
</comment>
<dbReference type="InterPro" id="IPR017438">
    <property type="entry name" value="ATP-NAD_kinase_N"/>
</dbReference>
<feature type="binding site" evidence="6">
    <location>
        <begin position="148"/>
        <end position="149"/>
    </location>
    <ligand>
        <name>NAD(+)</name>
        <dbReference type="ChEBI" id="CHEBI:57540"/>
    </ligand>
</feature>
<comment type="subcellular location">
    <subcellularLocation>
        <location evidence="6">Cytoplasm</location>
    </subcellularLocation>
</comment>
<gene>
    <name evidence="6" type="primary">nadK</name>
    <name evidence="7" type="ORF">FAZ15_00120</name>
</gene>
<keyword evidence="4 6" id="KW-0520">NAD</keyword>
<dbReference type="Gene3D" id="3.40.50.10330">
    <property type="entry name" value="Probable inorganic polyphosphate/atp-NAD kinase, domain 1"/>
    <property type="match status" value="1"/>
</dbReference>